<feature type="region of interest" description="Disordered" evidence="1">
    <location>
        <begin position="748"/>
        <end position="788"/>
    </location>
</feature>
<evidence type="ECO:0000256" key="1">
    <source>
        <dbReference type="SAM" id="MobiDB-lite"/>
    </source>
</evidence>
<feature type="region of interest" description="Disordered" evidence="1">
    <location>
        <begin position="827"/>
        <end position="850"/>
    </location>
</feature>
<feature type="region of interest" description="Disordered" evidence="1">
    <location>
        <begin position="721"/>
        <end position="740"/>
    </location>
</feature>
<feature type="compositionally biased region" description="Low complexity" evidence="1">
    <location>
        <begin position="342"/>
        <end position="360"/>
    </location>
</feature>
<protein>
    <submittedName>
        <fullName evidence="2">Uncharacterized protein</fullName>
    </submittedName>
</protein>
<feature type="region of interest" description="Disordered" evidence="1">
    <location>
        <begin position="946"/>
        <end position="976"/>
    </location>
</feature>
<comment type="caution">
    <text evidence="2">The sequence shown here is derived from an EMBL/GenBank/DDBJ whole genome shotgun (WGS) entry which is preliminary data.</text>
</comment>
<evidence type="ECO:0000313" key="2">
    <source>
        <dbReference type="EMBL" id="KXZ49950.1"/>
    </source>
</evidence>
<feature type="compositionally biased region" description="Polar residues" evidence="1">
    <location>
        <begin position="955"/>
        <end position="969"/>
    </location>
</feature>
<feature type="region of interest" description="Disordered" evidence="1">
    <location>
        <begin position="890"/>
        <end position="923"/>
    </location>
</feature>
<feature type="region of interest" description="Disordered" evidence="1">
    <location>
        <begin position="97"/>
        <end position="151"/>
    </location>
</feature>
<dbReference type="EMBL" id="LSYV01000019">
    <property type="protein sequence ID" value="KXZ49950.1"/>
    <property type="molecule type" value="Genomic_DNA"/>
</dbReference>
<name>A0A150GKS4_GONPE</name>
<feature type="region of interest" description="Disordered" evidence="1">
    <location>
        <begin position="1028"/>
        <end position="1087"/>
    </location>
</feature>
<organism evidence="2 3">
    <name type="scientific">Gonium pectorale</name>
    <name type="common">Green alga</name>
    <dbReference type="NCBI Taxonomy" id="33097"/>
    <lineage>
        <taxon>Eukaryota</taxon>
        <taxon>Viridiplantae</taxon>
        <taxon>Chlorophyta</taxon>
        <taxon>core chlorophytes</taxon>
        <taxon>Chlorophyceae</taxon>
        <taxon>CS clade</taxon>
        <taxon>Chlamydomonadales</taxon>
        <taxon>Volvocaceae</taxon>
        <taxon>Gonium</taxon>
    </lineage>
</organism>
<accession>A0A150GKS4</accession>
<keyword evidence="3" id="KW-1185">Reference proteome</keyword>
<feature type="compositionally biased region" description="Low complexity" evidence="1">
    <location>
        <begin position="895"/>
        <end position="913"/>
    </location>
</feature>
<feature type="region of interest" description="Disordered" evidence="1">
    <location>
        <begin position="1123"/>
        <end position="1154"/>
    </location>
</feature>
<feature type="region of interest" description="Disordered" evidence="1">
    <location>
        <begin position="469"/>
        <end position="489"/>
    </location>
</feature>
<reference evidence="3" key="1">
    <citation type="journal article" date="2016" name="Nat. Commun.">
        <title>The Gonium pectorale genome demonstrates co-option of cell cycle regulation during the evolution of multicellularity.</title>
        <authorList>
            <person name="Hanschen E.R."/>
            <person name="Marriage T.N."/>
            <person name="Ferris P.J."/>
            <person name="Hamaji T."/>
            <person name="Toyoda A."/>
            <person name="Fujiyama A."/>
            <person name="Neme R."/>
            <person name="Noguchi H."/>
            <person name="Minakuchi Y."/>
            <person name="Suzuki M."/>
            <person name="Kawai-Toyooka H."/>
            <person name="Smith D.R."/>
            <person name="Sparks H."/>
            <person name="Anderson J."/>
            <person name="Bakaric R."/>
            <person name="Luria V."/>
            <person name="Karger A."/>
            <person name="Kirschner M.W."/>
            <person name="Durand P.M."/>
            <person name="Michod R.E."/>
            <person name="Nozaki H."/>
            <person name="Olson B.J."/>
        </authorList>
    </citation>
    <scope>NUCLEOTIDE SEQUENCE [LARGE SCALE GENOMIC DNA]</scope>
    <source>
        <strain evidence="3">NIES-2863</strain>
    </source>
</reference>
<feature type="region of interest" description="Disordered" evidence="1">
    <location>
        <begin position="269"/>
        <end position="360"/>
    </location>
</feature>
<dbReference type="Proteomes" id="UP000075714">
    <property type="component" value="Unassembled WGS sequence"/>
</dbReference>
<gene>
    <name evidence="2" type="ORF">GPECTOR_18g108</name>
</gene>
<evidence type="ECO:0000313" key="3">
    <source>
        <dbReference type="Proteomes" id="UP000075714"/>
    </source>
</evidence>
<sequence>MDSALPLGDGGALDTLQLQIAALRTHLQNPSLVPFPSIAAPAAASPVADGLPMRRQSSGGGAAVTEVGAPLALQTARSRGNASGFPALDERLTPIQERQAHGSDSDSVGGEAAQAEDGSETEAYLTPTGDAHAAGGGASPIPVGSPGGAHHRVGTWQRRLMRSHTSGAGGATDALATSAPLPVPLLPGSPSAAEHVARVSAGCSGAAGAVGGSSPVSLTSSSSRLAALRRVPNRTASLGAAEIGSRVSAVAKAAIANAVAATEAMTGLRRTGGSVPGSGGGGGHRSGSHAKAGSTSQPGTSVLPPVGSGGMGAAAAPHAGSRSRLTSTVLGASVTRDVQPEDLAPSPRALRPPADASAHSGPLSFGGAAFAASLAAAVVAAGGGGGGAGVNSNNSTSGGGDLANCAGGGARRRGVRRSVSLAAILSGSGGGGSGDELRGGGGGGRKALGGLLGEAAEAAQVPYSVRAREAQKAGGGGTTSGGATAASSRRVSQVSLSGVPCHLARASMPVTNPVTAAVMHSAQALHQPMPRPSDNGAYAAIAGSAAAASGGAAADEGSAPGAGGGKSTARRRGVRRAFSLANVVAGVTGGAAGGGGGSNGGGSGTYGGRKALGGMLGEAAANAALPYSQRMRDVSQRQQGGAGGGDPFRRPSHLALSGDLGIVVTSADNNSDAKLSRLALPPPASVAAASVIGPLGSLCTSRDDCLSAALAAGLQSQLHRANSSSHAGSGGGGGVSDRLPTSAAIFVGGGSSGAKDSDGAAGGSPTPYGSVGMMARGSSQGTARGDESDTYFDLGLMAKLRFHTEDGRAPPEPPLGAAAAAAAVATSPNAGVPGPPSRFGSDGGSAAAQDARLRSYPSAPLQLHNMSRLARQGSSASAQLPPVPVLSLRSDRVAGGDSTPTSPTAPSPGGRTSQALPAAAAPVGKRPALWKRLSWTGVWQRSSSQGVGVFGRSGAESQDGSMGRSSPPTGASPRVSAAAVPFGTAPFAQNNNANLNLNFSSPNDPKVQAAVHINDKLLDAARWSVARREKQQLHQPHQPHRQGLRSGSMPRRFGEEPEEFLSLPPSAGHEGVDGVTSNVDSDASVRRGPAWAVRRASQARQDQLVKEVSSWLREALQRRTEAAGGHADALRRSATGGLDGWKGRAATVDAPGPDGAGPYMGRVHRSQTESCLTPVPAVGLSPDREFSRVSAALTHVSSLLSPQQGGCHSGAAAQGAGAAPAAAAVAFPADSAYNDVRGVQPAFDD</sequence>
<dbReference type="AlphaFoldDB" id="A0A150GKS4"/>
<feature type="region of interest" description="Disordered" evidence="1">
    <location>
        <begin position="551"/>
        <end position="571"/>
    </location>
</feature>
<feature type="compositionally biased region" description="Gly residues" evidence="1">
    <location>
        <begin position="274"/>
        <end position="285"/>
    </location>
</feature>
<proteinExistence type="predicted"/>